<name>A0ABP0EQQ0_9ASCO</name>
<feature type="domain" description="Nicotinate/nicotinamide phosphoribosyltransferase" evidence="9">
    <location>
        <begin position="173"/>
        <end position="412"/>
    </location>
</feature>
<comment type="function">
    <text evidence="8">Catalyzes the synthesis of beta-nicotinate D-ribonucleotide from nicotinate and 5-phospho-D-ribose 1-phosphate at the expense of ATP.</text>
</comment>
<dbReference type="PANTHER" id="PTHR11098">
    <property type="entry name" value="NICOTINATE PHOSPHORIBOSYLTRANSFERASE"/>
    <property type="match status" value="1"/>
</dbReference>
<evidence type="ECO:0000256" key="5">
    <source>
        <dbReference type="ARBA" id="ARBA00022598"/>
    </source>
</evidence>
<sequence length="425" mass="48733">MTTTTPTTPVIVSLLDTDLYKLSMHAAVFQHFKDVPVAYKYTNRTPGMVLNHEAIGWLKQQISSLGDLRFTKNEIAYLKETLPQLPLDFINYLSEDFQLRPKEQIKYTNDEENLENFEIEMIGTWSDVILYEIPILALVSEAYFKFVDTDWNYDGQEELALWKCDQLVTNGCMFSEFGTRRRRSFKTQEIVVKKLAEYQSKLPQDKKKLIIGTSNVFLAQKYGLNPSGTVAHEWFMGIAAITNDYANANKVAMDYWLKTYSSKYAGLALTDTFGTDSFLKVFEPPYSDSYTGVRQDSGDPSEYAEKLAHHYYEVLKYPKFSKIVCFSDSLNLEKCFKYKKHAEDLGLLVTFGVGTFFTNDFKSADGNKSQPLNIVIKLKEAGGNPCIKISDNIGKNMGDSKTVARVKKILGYEEREWEVDENKRW</sequence>
<evidence type="ECO:0000259" key="9">
    <source>
        <dbReference type="Pfam" id="PF04095"/>
    </source>
</evidence>
<dbReference type="EC" id="6.3.4.21" evidence="3 8"/>
<dbReference type="Pfam" id="PF04095">
    <property type="entry name" value="NAPRTase"/>
    <property type="match status" value="1"/>
</dbReference>
<dbReference type="GO" id="GO:0016757">
    <property type="term" value="F:glycosyltransferase activity"/>
    <property type="evidence" value="ECO:0007669"/>
    <property type="project" value="UniProtKB-KW"/>
</dbReference>
<dbReference type="Pfam" id="PF17767">
    <property type="entry name" value="NAPRTase_N"/>
    <property type="match status" value="1"/>
</dbReference>
<dbReference type="InterPro" id="IPR040727">
    <property type="entry name" value="NAPRTase_N"/>
</dbReference>
<dbReference type="PANTHER" id="PTHR11098:SF1">
    <property type="entry name" value="NICOTINATE PHOSPHORIBOSYLTRANSFERASE"/>
    <property type="match status" value="1"/>
</dbReference>
<comment type="pathway">
    <text evidence="1 8">Cofactor biosynthesis; NAD(+) biosynthesis; nicotinate D-ribonucleotide from nicotinate: step 1/1.</text>
</comment>
<dbReference type="HAMAP" id="MF_00570">
    <property type="entry name" value="NAPRTase"/>
    <property type="match status" value="1"/>
</dbReference>
<keyword evidence="4" id="KW-0597">Phosphoprotein</keyword>
<evidence type="ECO:0000313" key="11">
    <source>
        <dbReference type="EMBL" id="CAK7922283.1"/>
    </source>
</evidence>
<dbReference type="SUPFAM" id="SSF54675">
    <property type="entry name" value="Nicotinate/Quinolinate PRTase N-terminal domain-like"/>
    <property type="match status" value="1"/>
</dbReference>
<evidence type="ECO:0000256" key="6">
    <source>
        <dbReference type="ARBA" id="ARBA00022642"/>
    </source>
</evidence>
<evidence type="ECO:0000256" key="7">
    <source>
        <dbReference type="ARBA" id="ARBA00048668"/>
    </source>
</evidence>
<accession>A0ABP0EQQ0</accession>
<protein>
    <recommendedName>
        <fullName evidence="3 8">Nicotinate phosphoribosyltransferase</fullName>
        <ecNumber evidence="3 8">6.3.4.21</ecNumber>
    </recommendedName>
</protein>
<dbReference type="PIRSF" id="PIRSF000484">
    <property type="entry name" value="NAPRT"/>
    <property type="match status" value="1"/>
</dbReference>
<evidence type="ECO:0000256" key="3">
    <source>
        <dbReference type="ARBA" id="ARBA00013236"/>
    </source>
</evidence>
<dbReference type="InterPro" id="IPR041525">
    <property type="entry name" value="N/Namide_PRibTrfase"/>
</dbReference>
<evidence type="ECO:0000313" key="12">
    <source>
        <dbReference type="Proteomes" id="UP001497600"/>
    </source>
</evidence>
<keyword evidence="11" id="KW-0328">Glycosyltransferase</keyword>
<dbReference type="SUPFAM" id="SSF51690">
    <property type="entry name" value="Nicotinate/Quinolinate PRTase C-terminal domain-like"/>
    <property type="match status" value="1"/>
</dbReference>
<keyword evidence="12" id="KW-1185">Reference proteome</keyword>
<dbReference type="InterPro" id="IPR036068">
    <property type="entry name" value="Nicotinate_pribotase-like_C"/>
</dbReference>
<keyword evidence="5 8" id="KW-0436">Ligase</keyword>
<reference evidence="11 12" key="1">
    <citation type="submission" date="2024-01" db="EMBL/GenBank/DDBJ databases">
        <authorList>
            <consortium name="Genoscope - CEA"/>
            <person name="William W."/>
        </authorList>
    </citation>
    <scope>NUCLEOTIDE SEQUENCE [LARGE SCALE GENOMIC DNA]</scope>
    <source>
        <strain evidence="11 12">29B2s-10</strain>
    </source>
</reference>
<evidence type="ECO:0000259" key="10">
    <source>
        <dbReference type="Pfam" id="PF17767"/>
    </source>
</evidence>
<dbReference type="EMBL" id="OZ004260">
    <property type="protein sequence ID" value="CAK7922283.1"/>
    <property type="molecule type" value="Genomic_DNA"/>
</dbReference>
<dbReference type="Gene3D" id="3.20.140.10">
    <property type="entry name" value="nicotinate phosphoribosyltransferase"/>
    <property type="match status" value="1"/>
</dbReference>
<evidence type="ECO:0000256" key="8">
    <source>
        <dbReference type="RuleBase" id="RU003838"/>
    </source>
</evidence>
<comment type="similarity">
    <text evidence="2 8">Belongs to the NAPRTase family.</text>
</comment>
<evidence type="ECO:0000256" key="4">
    <source>
        <dbReference type="ARBA" id="ARBA00022553"/>
    </source>
</evidence>
<dbReference type="Proteomes" id="UP001497600">
    <property type="component" value="Chromosome H"/>
</dbReference>
<dbReference type="InterPro" id="IPR007229">
    <property type="entry name" value="Nic_PRibTrfase-Fam"/>
</dbReference>
<feature type="domain" description="Nicotinate phosphoribosyltransferase N-terminal" evidence="10">
    <location>
        <begin position="15"/>
        <end position="140"/>
    </location>
</feature>
<keyword evidence="11" id="KW-0808">Transferase</keyword>
<proteinExistence type="inferred from homology"/>
<dbReference type="InterPro" id="IPR006406">
    <property type="entry name" value="Nic_PRibTrfase"/>
</dbReference>
<evidence type="ECO:0000256" key="1">
    <source>
        <dbReference type="ARBA" id="ARBA00004952"/>
    </source>
</evidence>
<comment type="catalytic activity">
    <reaction evidence="7 8">
        <text>5-phospho-alpha-D-ribose 1-diphosphate + nicotinate + ATP + H2O = nicotinate beta-D-ribonucleotide + ADP + phosphate + diphosphate</text>
        <dbReference type="Rhea" id="RHEA:36163"/>
        <dbReference type="ChEBI" id="CHEBI:15377"/>
        <dbReference type="ChEBI" id="CHEBI:30616"/>
        <dbReference type="ChEBI" id="CHEBI:32544"/>
        <dbReference type="ChEBI" id="CHEBI:33019"/>
        <dbReference type="ChEBI" id="CHEBI:43474"/>
        <dbReference type="ChEBI" id="CHEBI:57502"/>
        <dbReference type="ChEBI" id="CHEBI:58017"/>
        <dbReference type="ChEBI" id="CHEBI:456216"/>
        <dbReference type="EC" id="6.3.4.21"/>
    </reaction>
</comment>
<evidence type="ECO:0000256" key="2">
    <source>
        <dbReference type="ARBA" id="ARBA00010897"/>
    </source>
</evidence>
<dbReference type="NCBIfam" id="TIGR01514">
    <property type="entry name" value="NAPRTase"/>
    <property type="match status" value="1"/>
</dbReference>
<keyword evidence="6 8" id="KW-0662">Pyridine nucleotide biosynthesis</keyword>
<organism evidence="11 12">
    <name type="scientific">[Candida] anglica</name>
    <dbReference type="NCBI Taxonomy" id="148631"/>
    <lineage>
        <taxon>Eukaryota</taxon>
        <taxon>Fungi</taxon>
        <taxon>Dikarya</taxon>
        <taxon>Ascomycota</taxon>
        <taxon>Saccharomycotina</taxon>
        <taxon>Pichiomycetes</taxon>
        <taxon>Debaryomycetaceae</taxon>
        <taxon>Kurtzmaniella</taxon>
    </lineage>
</organism>
<gene>
    <name evidence="11" type="primary">NPT1</name>
    <name evidence="11" type="ORF">CAAN4_H24872</name>
</gene>
<comment type="PTM">
    <text evidence="8">Transiently phosphorylated on a His residue during the reaction cycle. Phosphorylation strongly increases the affinity for substrates and increases the rate of nicotinate D-ribonucleotide production. Dephosphorylation regenerates the low-affinity form of the enzyme, leading to product release.</text>
</comment>